<evidence type="ECO:0000256" key="1">
    <source>
        <dbReference type="SAM" id="MobiDB-lite"/>
    </source>
</evidence>
<gene>
    <name evidence="3" type="ORF">EGYM00163_LOCUS51964</name>
</gene>
<proteinExistence type="predicted"/>
<dbReference type="InterPro" id="IPR012340">
    <property type="entry name" value="NA-bd_OB-fold"/>
</dbReference>
<sequence>MPVTGVVKFFNKQKGFGFIVPDTWPYCHEEKVDLYCHFTDIADKAGISFAEGSTTGFMRYLSDGEHVEFDLVYNSRKEKYCALHVKGANGALLDCEKENLPGAEQFREYREFLAQKKAGKGKGRGKGEGKGKGKGEGKGKGKGEGKGKVKGEGDEELFLAVQAVLQPIRSWVIVRGDSQAHEDYNENVKPVLFLSTDCTPRKRSGAHYVSSWS</sequence>
<reference evidence="3" key="1">
    <citation type="submission" date="2021-01" db="EMBL/GenBank/DDBJ databases">
        <authorList>
            <person name="Corre E."/>
            <person name="Pelletier E."/>
            <person name="Niang G."/>
            <person name="Scheremetjew M."/>
            <person name="Finn R."/>
            <person name="Kale V."/>
            <person name="Holt S."/>
            <person name="Cochrane G."/>
            <person name="Meng A."/>
            <person name="Brown T."/>
            <person name="Cohen L."/>
        </authorList>
    </citation>
    <scope>NUCLEOTIDE SEQUENCE</scope>
    <source>
        <strain evidence="3">CCMP1594</strain>
    </source>
</reference>
<dbReference type="AlphaFoldDB" id="A0A7S4LPZ9"/>
<dbReference type="CDD" id="cd04458">
    <property type="entry name" value="CSP_CDS"/>
    <property type="match status" value="1"/>
</dbReference>
<dbReference type="SMART" id="SM00357">
    <property type="entry name" value="CSP"/>
    <property type="match status" value="1"/>
</dbReference>
<evidence type="ECO:0000313" key="3">
    <source>
        <dbReference type="EMBL" id="CAE0842479.1"/>
    </source>
</evidence>
<dbReference type="SUPFAM" id="SSF50249">
    <property type="entry name" value="Nucleic acid-binding proteins"/>
    <property type="match status" value="1"/>
</dbReference>
<feature type="domain" description="CSD" evidence="2">
    <location>
        <begin position="2"/>
        <end position="87"/>
    </location>
</feature>
<dbReference type="Gene3D" id="2.40.50.140">
    <property type="entry name" value="Nucleic acid-binding proteins"/>
    <property type="match status" value="1"/>
</dbReference>
<accession>A0A7S4LPZ9</accession>
<organism evidence="3">
    <name type="scientific">Eutreptiella gymnastica</name>
    <dbReference type="NCBI Taxonomy" id="73025"/>
    <lineage>
        <taxon>Eukaryota</taxon>
        <taxon>Discoba</taxon>
        <taxon>Euglenozoa</taxon>
        <taxon>Euglenida</taxon>
        <taxon>Spirocuta</taxon>
        <taxon>Euglenophyceae</taxon>
        <taxon>Eutreptiales</taxon>
        <taxon>Eutreptiaceae</taxon>
        <taxon>Eutreptiella</taxon>
    </lineage>
</organism>
<feature type="region of interest" description="Disordered" evidence="1">
    <location>
        <begin position="117"/>
        <end position="150"/>
    </location>
</feature>
<dbReference type="EMBL" id="HBJA01151874">
    <property type="protein sequence ID" value="CAE0842479.1"/>
    <property type="molecule type" value="Transcribed_RNA"/>
</dbReference>
<dbReference type="InterPro" id="IPR011129">
    <property type="entry name" value="CSD"/>
</dbReference>
<dbReference type="InterPro" id="IPR002059">
    <property type="entry name" value="CSP_DNA-bd"/>
</dbReference>
<dbReference type="GO" id="GO:0003676">
    <property type="term" value="F:nucleic acid binding"/>
    <property type="evidence" value="ECO:0007669"/>
    <property type="project" value="InterPro"/>
</dbReference>
<dbReference type="PROSITE" id="PS51857">
    <property type="entry name" value="CSD_2"/>
    <property type="match status" value="1"/>
</dbReference>
<evidence type="ECO:0000259" key="2">
    <source>
        <dbReference type="PROSITE" id="PS51857"/>
    </source>
</evidence>
<feature type="compositionally biased region" description="Basic and acidic residues" evidence="1">
    <location>
        <begin position="125"/>
        <end position="150"/>
    </location>
</feature>
<dbReference type="Pfam" id="PF00313">
    <property type="entry name" value="CSD"/>
    <property type="match status" value="1"/>
</dbReference>
<name>A0A7S4LPZ9_9EUGL</name>
<protein>
    <recommendedName>
        <fullName evidence="2">CSD domain-containing protein</fullName>
    </recommendedName>
</protein>